<keyword evidence="4" id="KW-1185">Reference proteome</keyword>
<evidence type="ECO:0000259" key="2">
    <source>
        <dbReference type="Pfam" id="PF21903"/>
    </source>
</evidence>
<accession>A0A2T2YNP7</accession>
<keyword evidence="1" id="KW-1133">Transmembrane helix</keyword>
<protein>
    <recommendedName>
        <fullName evidence="2">BDI-0842-like domain-containing protein</fullName>
    </recommendedName>
</protein>
<evidence type="ECO:0000256" key="1">
    <source>
        <dbReference type="SAM" id="Phobius"/>
    </source>
</evidence>
<feature type="transmembrane region" description="Helical" evidence="1">
    <location>
        <begin position="25"/>
        <end position="44"/>
    </location>
</feature>
<dbReference type="EMBL" id="PYFT01000001">
    <property type="protein sequence ID" value="PSR57116.1"/>
    <property type="molecule type" value="Genomic_DNA"/>
</dbReference>
<organism evidence="3 4">
    <name type="scientific">Adhaeribacter arboris</name>
    <dbReference type="NCBI Taxonomy" id="2072846"/>
    <lineage>
        <taxon>Bacteria</taxon>
        <taxon>Pseudomonadati</taxon>
        <taxon>Bacteroidota</taxon>
        <taxon>Cytophagia</taxon>
        <taxon>Cytophagales</taxon>
        <taxon>Hymenobacteraceae</taxon>
        <taxon>Adhaeribacter</taxon>
    </lineage>
</organism>
<evidence type="ECO:0000313" key="3">
    <source>
        <dbReference type="EMBL" id="PSR57116.1"/>
    </source>
</evidence>
<evidence type="ECO:0000313" key="4">
    <source>
        <dbReference type="Proteomes" id="UP000240357"/>
    </source>
</evidence>
<name>A0A2T2YNP7_9BACT</name>
<proteinExistence type="predicted"/>
<dbReference type="Pfam" id="PF21903">
    <property type="entry name" value="BDI_0842"/>
    <property type="match status" value="1"/>
</dbReference>
<dbReference type="Proteomes" id="UP000240357">
    <property type="component" value="Unassembled WGS sequence"/>
</dbReference>
<comment type="caution">
    <text evidence="3">The sequence shown here is derived from an EMBL/GenBank/DDBJ whole genome shotgun (WGS) entry which is preliminary data.</text>
</comment>
<dbReference type="Gene3D" id="3.30.300.300">
    <property type="match status" value="1"/>
</dbReference>
<gene>
    <name evidence="3" type="ORF">AHMF7605_28370</name>
</gene>
<reference evidence="3 4" key="1">
    <citation type="submission" date="2018-03" db="EMBL/GenBank/DDBJ databases">
        <title>Adhaeribacter sp. HMF7605 Genome sequencing and assembly.</title>
        <authorList>
            <person name="Kang H."/>
            <person name="Kang J."/>
            <person name="Cha I."/>
            <person name="Kim H."/>
            <person name="Joh K."/>
        </authorList>
    </citation>
    <scope>NUCLEOTIDE SEQUENCE [LARGE SCALE GENOMIC DNA]</scope>
    <source>
        <strain evidence="3 4">HMF7605</strain>
    </source>
</reference>
<dbReference type="InterPro" id="IPR054102">
    <property type="entry name" value="BDI_0842-like"/>
</dbReference>
<feature type="domain" description="BDI-0842-like" evidence="2">
    <location>
        <begin position="74"/>
        <end position="143"/>
    </location>
</feature>
<sequence>MRTHIVLTAILVVVGLLYTKKKSLKFWLAVLSLVILANLGTYLARRILKTRNQALPENTHKLSRNTFIASLKENPEVVRAIYTEQGYLAITVANDGQDKHALATYFCDLAKSQDVFISGVKILDSADTKFGRSYAYGTELGEANCH</sequence>
<dbReference type="AlphaFoldDB" id="A0A2T2YNP7"/>
<keyword evidence="1" id="KW-0812">Transmembrane</keyword>
<dbReference type="RefSeq" id="WP_106933288.1">
    <property type="nucleotide sequence ID" value="NZ_PYFT01000001.1"/>
</dbReference>
<keyword evidence="1" id="KW-0472">Membrane</keyword>